<accession>X1I6D7</accession>
<sequence>LLCQKNFSDVVILSSYKINSVLREYFGVDIKVDRVGRMLANIAKKNQLKRLKTNIPKYSLKISRLSKLKF</sequence>
<feature type="non-terminal residue" evidence="1">
    <location>
        <position position="1"/>
    </location>
</feature>
<comment type="caution">
    <text evidence="1">The sequence shown here is derived from an EMBL/GenBank/DDBJ whole genome shotgun (WGS) entry which is preliminary data.</text>
</comment>
<dbReference type="AlphaFoldDB" id="X1I6D7"/>
<reference evidence="1" key="1">
    <citation type="journal article" date="2014" name="Front. Microbiol.">
        <title>High frequency of phylogenetically diverse reductive dehalogenase-homologous genes in deep subseafloor sedimentary metagenomes.</title>
        <authorList>
            <person name="Kawai M."/>
            <person name="Futagami T."/>
            <person name="Toyoda A."/>
            <person name="Takaki Y."/>
            <person name="Nishi S."/>
            <person name="Hori S."/>
            <person name="Arai W."/>
            <person name="Tsubouchi T."/>
            <person name="Morono Y."/>
            <person name="Uchiyama I."/>
            <person name="Ito T."/>
            <person name="Fujiyama A."/>
            <person name="Inagaki F."/>
            <person name="Takami H."/>
        </authorList>
    </citation>
    <scope>NUCLEOTIDE SEQUENCE</scope>
    <source>
        <strain evidence="1">Expedition CK06-06</strain>
    </source>
</reference>
<dbReference type="EMBL" id="BARU01040358">
    <property type="protein sequence ID" value="GAH77272.1"/>
    <property type="molecule type" value="Genomic_DNA"/>
</dbReference>
<evidence type="ECO:0000313" key="1">
    <source>
        <dbReference type="EMBL" id="GAH77272.1"/>
    </source>
</evidence>
<organism evidence="1">
    <name type="scientific">marine sediment metagenome</name>
    <dbReference type="NCBI Taxonomy" id="412755"/>
    <lineage>
        <taxon>unclassified sequences</taxon>
        <taxon>metagenomes</taxon>
        <taxon>ecological metagenomes</taxon>
    </lineage>
</organism>
<gene>
    <name evidence="1" type="ORF">S03H2_62400</name>
</gene>
<name>X1I6D7_9ZZZZ</name>
<proteinExistence type="predicted"/>
<protein>
    <submittedName>
        <fullName evidence="1">Uncharacterized protein</fullName>
    </submittedName>
</protein>